<dbReference type="Pfam" id="PF00892">
    <property type="entry name" value="EamA"/>
    <property type="match status" value="2"/>
</dbReference>
<protein>
    <submittedName>
        <fullName evidence="8">Drug/metabolite transporter (DMT)-like permease</fullName>
    </submittedName>
</protein>
<evidence type="ECO:0000256" key="2">
    <source>
        <dbReference type="ARBA" id="ARBA00007362"/>
    </source>
</evidence>
<comment type="subcellular location">
    <subcellularLocation>
        <location evidence="1">Membrane</location>
        <topology evidence="1">Multi-pass membrane protein</topology>
    </subcellularLocation>
</comment>
<dbReference type="PANTHER" id="PTHR32322">
    <property type="entry name" value="INNER MEMBRANE TRANSPORTER"/>
    <property type="match status" value="1"/>
</dbReference>
<dbReference type="InterPro" id="IPR000620">
    <property type="entry name" value="EamA_dom"/>
</dbReference>
<name>A0A7W7SNK3_9ACTN</name>
<feature type="transmembrane region" description="Helical" evidence="6">
    <location>
        <begin position="186"/>
        <end position="205"/>
    </location>
</feature>
<feature type="transmembrane region" description="Helical" evidence="6">
    <location>
        <begin position="77"/>
        <end position="97"/>
    </location>
</feature>
<dbReference type="AlphaFoldDB" id="A0A7W7SNK3"/>
<accession>A0A7W7SNK3</accession>
<evidence type="ECO:0000256" key="6">
    <source>
        <dbReference type="SAM" id="Phobius"/>
    </source>
</evidence>
<evidence type="ECO:0000256" key="4">
    <source>
        <dbReference type="ARBA" id="ARBA00022989"/>
    </source>
</evidence>
<comment type="similarity">
    <text evidence="2">Belongs to the EamA transporter family.</text>
</comment>
<feature type="transmembrane region" description="Helical" evidence="6">
    <location>
        <begin position="274"/>
        <end position="293"/>
    </location>
</feature>
<dbReference type="GO" id="GO:0016020">
    <property type="term" value="C:membrane"/>
    <property type="evidence" value="ECO:0007669"/>
    <property type="project" value="UniProtKB-SubCell"/>
</dbReference>
<evidence type="ECO:0000256" key="5">
    <source>
        <dbReference type="ARBA" id="ARBA00023136"/>
    </source>
</evidence>
<feature type="transmembrane region" description="Helical" evidence="6">
    <location>
        <begin position="250"/>
        <end position="268"/>
    </location>
</feature>
<gene>
    <name evidence="8" type="ORF">FHR38_001812</name>
</gene>
<feature type="domain" description="EamA" evidence="7">
    <location>
        <begin position="8"/>
        <end position="146"/>
    </location>
</feature>
<dbReference type="RefSeq" id="WP_184534232.1">
    <property type="nucleotide sequence ID" value="NZ_JACHJW010000001.1"/>
</dbReference>
<dbReference type="SUPFAM" id="SSF103481">
    <property type="entry name" value="Multidrug resistance efflux transporter EmrE"/>
    <property type="match status" value="2"/>
</dbReference>
<feature type="transmembrane region" description="Helical" evidence="6">
    <location>
        <begin position="154"/>
        <end position="174"/>
    </location>
</feature>
<evidence type="ECO:0000313" key="9">
    <source>
        <dbReference type="Proteomes" id="UP000578819"/>
    </source>
</evidence>
<evidence type="ECO:0000256" key="3">
    <source>
        <dbReference type="ARBA" id="ARBA00022692"/>
    </source>
</evidence>
<feature type="transmembrane region" description="Helical" evidence="6">
    <location>
        <begin position="103"/>
        <end position="123"/>
    </location>
</feature>
<evidence type="ECO:0000256" key="1">
    <source>
        <dbReference type="ARBA" id="ARBA00004141"/>
    </source>
</evidence>
<sequence>MNPKDLRALLLCVAGMAIVGSSVSISQLILDYPPLTGQALRYALATAVLLAIARCFPRLGGGEVGTGGRLTGREWGILLALAATGMAAFNACILIALPHADPAVVGTFIGAAPLGLALLGPLLRGGRPTVRLVAAAGIVVAGTALVHGSGRSDVIGLLASLGAFGGEVAFSLLAAMVLPRLGAVRVAAYSCALAVPLLLVTAVATGEPARWRLPTQVEAITLGYLAALMTVVAFLAWFTGLRRLGVERAGILVGLMPLATLITAAIQAGQLPDLGQSLGVLVVAAGLAVGLTARHRSPVDQPDLLAEGADSKVTIDPLESNRVRPQAVAGEAAGYSLGNKSGSAAATG</sequence>
<keyword evidence="5 6" id="KW-0472">Membrane</keyword>
<comment type="caution">
    <text evidence="8">The sequence shown here is derived from an EMBL/GenBank/DDBJ whole genome shotgun (WGS) entry which is preliminary data.</text>
</comment>
<dbReference type="Proteomes" id="UP000578819">
    <property type="component" value="Unassembled WGS sequence"/>
</dbReference>
<dbReference type="InterPro" id="IPR037185">
    <property type="entry name" value="EmrE-like"/>
</dbReference>
<feature type="domain" description="EamA" evidence="7">
    <location>
        <begin position="170"/>
        <end position="289"/>
    </location>
</feature>
<feature type="transmembrane region" description="Helical" evidence="6">
    <location>
        <begin position="217"/>
        <end position="238"/>
    </location>
</feature>
<evidence type="ECO:0000259" key="7">
    <source>
        <dbReference type="Pfam" id="PF00892"/>
    </source>
</evidence>
<keyword evidence="9" id="KW-1185">Reference proteome</keyword>
<evidence type="ECO:0000313" key="8">
    <source>
        <dbReference type="EMBL" id="MBB4958079.1"/>
    </source>
</evidence>
<keyword evidence="3 6" id="KW-0812">Transmembrane</keyword>
<dbReference type="InterPro" id="IPR050638">
    <property type="entry name" value="AA-Vitamin_Transporters"/>
</dbReference>
<reference evidence="8 9" key="1">
    <citation type="submission" date="2020-08" db="EMBL/GenBank/DDBJ databases">
        <title>Sequencing the genomes of 1000 actinobacteria strains.</title>
        <authorList>
            <person name="Klenk H.-P."/>
        </authorList>
    </citation>
    <scope>NUCLEOTIDE SEQUENCE [LARGE SCALE GENOMIC DNA]</scope>
    <source>
        <strain evidence="8 9">DSM 45886</strain>
    </source>
</reference>
<feature type="transmembrane region" description="Helical" evidence="6">
    <location>
        <begin position="130"/>
        <end position="148"/>
    </location>
</feature>
<proteinExistence type="inferred from homology"/>
<dbReference type="PANTHER" id="PTHR32322:SF2">
    <property type="entry name" value="EAMA DOMAIN-CONTAINING PROTEIN"/>
    <property type="match status" value="1"/>
</dbReference>
<organism evidence="8 9">
    <name type="scientific">Micromonospora polyrhachis</name>
    <dbReference type="NCBI Taxonomy" id="1282883"/>
    <lineage>
        <taxon>Bacteria</taxon>
        <taxon>Bacillati</taxon>
        <taxon>Actinomycetota</taxon>
        <taxon>Actinomycetes</taxon>
        <taxon>Micromonosporales</taxon>
        <taxon>Micromonosporaceae</taxon>
        <taxon>Micromonospora</taxon>
    </lineage>
</organism>
<feature type="transmembrane region" description="Helical" evidence="6">
    <location>
        <begin position="40"/>
        <end position="56"/>
    </location>
</feature>
<keyword evidence="4 6" id="KW-1133">Transmembrane helix</keyword>
<dbReference type="EMBL" id="JACHJW010000001">
    <property type="protein sequence ID" value="MBB4958079.1"/>
    <property type="molecule type" value="Genomic_DNA"/>
</dbReference>